<dbReference type="InterPro" id="IPR050242">
    <property type="entry name" value="JAMM_MPN+_peptidase_M67A"/>
</dbReference>
<proteinExistence type="inferred from homology"/>
<feature type="region of interest" description="Disordered" evidence="9">
    <location>
        <begin position="382"/>
        <end position="414"/>
    </location>
</feature>
<dbReference type="CDD" id="cd08068">
    <property type="entry name" value="MPN_BRCC36"/>
    <property type="match status" value="1"/>
</dbReference>
<keyword evidence="12" id="KW-1185">Reference proteome</keyword>
<evidence type="ECO:0000259" key="10">
    <source>
        <dbReference type="PROSITE" id="PS50249"/>
    </source>
</evidence>
<dbReference type="GO" id="GO:0070536">
    <property type="term" value="P:protein K63-linked deubiquitination"/>
    <property type="evidence" value="ECO:0007669"/>
    <property type="project" value="InterPro"/>
</dbReference>
<dbReference type="Pfam" id="PF01398">
    <property type="entry name" value="JAB"/>
    <property type="match status" value="1"/>
</dbReference>
<accession>A0A250XM47</accession>
<evidence type="ECO:0000256" key="7">
    <source>
        <dbReference type="ARBA" id="ARBA00023049"/>
    </source>
</evidence>
<dbReference type="GO" id="GO:0004843">
    <property type="term" value="F:cysteine-type deubiquitinase activity"/>
    <property type="evidence" value="ECO:0007669"/>
    <property type="project" value="InterPro"/>
</dbReference>
<keyword evidence="3" id="KW-0479">Metal-binding</keyword>
<keyword evidence="8" id="KW-0175">Coiled coil</keyword>
<feature type="coiled-coil region" evidence="8">
    <location>
        <begin position="290"/>
        <end position="324"/>
    </location>
</feature>
<evidence type="ECO:0000256" key="9">
    <source>
        <dbReference type="SAM" id="MobiDB-lite"/>
    </source>
</evidence>
<dbReference type="STRING" id="1157962.A0A250XM47"/>
<dbReference type="GO" id="GO:0070552">
    <property type="term" value="C:BRISC complex"/>
    <property type="evidence" value="ECO:0007669"/>
    <property type="project" value="InterPro"/>
</dbReference>
<dbReference type="EMBL" id="BEGY01000109">
    <property type="protein sequence ID" value="GAX83860.1"/>
    <property type="molecule type" value="Genomic_DNA"/>
</dbReference>
<keyword evidence="4" id="KW-0833">Ubl conjugation pathway</keyword>
<keyword evidence="2" id="KW-0645">Protease</keyword>
<gene>
    <name evidence="11" type="ORF">CEUSTIGMA_g11285.t1</name>
</gene>
<dbReference type="PROSITE" id="PS50249">
    <property type="entry name" value="MPN"/>
    <property type="match status" value="1"/>
</dbReference>
<name>A0A250XM47_9CHLO</name>
<dbReference type="InterPro" id="IPR037518">
    <property type="entry name" value="MPN"/>
</dbReference>
<dbReference type="Proteomes" id="UP000232323">
    <property type="component" value="Unassembled WGS sequence"/>
</dbReference>
<dbReference type="Gene3D" id="3.40.140.10">
    <property type="entry name" value="Cytidine Deaminase, domain 2"/>
    <property type="match status" value="1"/>
</dbReference>
<evidence type="ECO:0000313" key="12">
    <source>
        <dbReference type="Proteomes" id="UP000232323"/>
    </source>
</evidence>
<dbReference type="SUPFAM" id="SSF102712">
    <property type="entry name" value="JAB1/MPN domain"/>
    <property type="match status" value="1"/>
</dbReference>
<evidence type="ECO:0000256" key="4">
    <source>
        <dbReference type="ARBA" id="ARBA00022786"/>
    </source>
</evidence>
<dbReference type="Pfam" id="PF18110">
    <property type="entry name" value="BRCC36_C"/>
    <property type="match status" value="1"/>
</dbReference>
<dbReference type="GO" id="GO:0006281">
    <property type="term" value="P:DNA repair"/>
    <property type="evidence" value="ECO:0007669"/>
    <property type="project" value="InterPro"/>
</dbReference>
<dbReference type="OrthoDB" id="446074at2759"/>
<evidence type="ECO:0000256" key="5">
    <source>
        <dbReference type="ARBA" id="ARBA00022801"/>
    </source>
</evidence>
<sequence>MPARVDVTEEVILTCMTHAFSTEGEEIMGLLLGDIEVASNGETVTRIWMAYPQIRTDRRKDRVETSPEQIARSSAHAERLSIETGVRTRIIGWYHSHPHITVLPSHVDVRTQAMYQMLDEHFVGLIFSVFNGDATTRSGRVQVTAFQSVSPDSASAAPQLLSPISSTALPETMDSPLAKALHASTLDIKDLQGSLVRREVPLSVVKSRSGPEKGLQDLIVVQRTLCLEEKGMYQKAVDTTRPNPGTDYASSTGRFTTESCWSSSLSRLHHAAAYQQSLCYLLSNNIAPTLQNLTTLSNQQKLQMQQLNTQNDALKAMIQEIRAGHSEHHRCIPASATATHHHLHHQAGGTTVGVGYSPRLEQDNASTIPLTTLLPLHNLQYSSSSSTNLPPASKAVTRPQQHQQDTPSLPSHSTATHLTYTAAALSSTSADCQKDSVDILQEFYHEEDVVNTSLPTGVQIGVVSDGLFNLLSLQSSTQVITETMSSNANVNEAVRSARPHILTEVRGDNQSLI</sequence>
<dbReference type="InterPro" id="IPR040749">
    <property type="entry name" value="BRCC36_C"/>
</dbReference>
<evidence type="ECO:0000256" key="2">
    <source>
        <dbReference type="ARBA" id="ARBA00022670"/>
    </source>
</evidence>
<comment type="caution">
    <text evidence="11">The sequence shown here is derived from an EMBL/GenBank/DDBJ whole genome shotgun (WGS) entry which is preliminary data.</text>
</comment>
<dbReference type="GO" id="GO:0008237">
    <property type="term" value="F:metallopeptidase activity"/>
    <property type="evidence" value="ECO:0007669"/>
    <property type="project" value="UniProtKB-KW"/>
</dbReference>
<comment type="similarity">
    <text evidence="1">Belongs to the peptidase M67A family. BRCC36 subfamily.</text>
</comment>
<keyword evidence="5" id="KW-0378">Hydrolase</keyword>
<feature type="compositionally biased region" description="Polar residues" evidence="9">
    <location>
        <begin position="398"/>
        <end position="410"/>
    </location>
</feature>
<evidence type="ECO:0000256" key="8">
    <source>
        <dbReference type="SAM" id="Coils"/>
    </source>
</evidence>
<evidence type="ECO:0000256" key="1">
    <source>
        <dbReference type="ARBA" id="ARBA00008021"/>
    </source>
</evidence>
<dbReference type="InterPro" id="IPR033860">
    <property type="entry name" value="MPN_BRCC36"/>
</dbReference>
<evidence type="ECO:0000313" key="11">
    <source>
        <dbReference type="EMBL" id="GAX83860.1"/>
    </source>
</evidence>
<dbReference type="SMART" id="SM00232">
    <property type="entry name" value="JAB_MPN"/>
    <property type="match status" value="1"/>
</dbReference>
<dbReference type="InterPro" id="IPR000555">
    <property type="entry name" value="JAMM/MPN+_dom"/>
</dbReference>
<evidence type="ECO:0000256" key="6">
    <source>
        <dbReference type="ARBA" id="ARBA00022833"/>
    </source>
</evidence>
<evidence type="ECO:0000256" key="3">
    <source>
        <dbReference type="ARBA" id="ARBA00022723"/>
    </source>
</evidence>
<dbReference type="GO" id="GO:0006508">
    <property type="term" value="P:proteolysis"/>
    <property type="evidence" value="ECO:0007669"/>
    <property type="project" value="UniProtKB-KW"/>
</dbReference>
<protein>
    <recommendedName>
        <fullName evidence="10">MPN domain-containing protein</fullName>
    </recommendedName>
</protein>
<reference evidence="11 12" key="1">
    <citation type="submission" date="2017-08" db="EMBL/GenBank/DDBJ databases">
        <title>Acidophilic green algal genome provides insights into adaptation to an acidic environment.</title>
        <authorList>
            <person name="Hirooka S."/>
            <person name="Hirose Y."/>
            <person name="Kanesaki Y."/>
            <person name="Higuchi S."/>
            <person name="Fujiwara T."/>
            <person name="Onuma R."/>
            <person name="Era A."/>
            <person name="Ohbayashi R."/>
            <person name="Uzuka A."/>
            <person name="Nozaki H."/>
            <person name="Yoshikawa H."/>
            <person name="Miyagishima S.Y."/>
        </authorList>
    </citation>
    <scope>NUCLEOTIDE SEQUENCE [LARGE SCALE GENOMIC DNA]</scope>
    <source>
        <strain evidence="11 12">NIES-2499</strain>
    </source>
</reference>
<dbReference type="GO" id="GO:0046872">
    <property type="term" value="F:metal ion binding"/>
    <property type="evidence" value="ECO:0007669"/>
    <property type="project" value="UniProtKB-KW"/>
</dbReference>
<keyword evidence="7" id="KW-0482">Metalloprotease</keyword>
<keyword evidence="6" id="KW-0862">Zinc</keyword>
<feature type="domain" description="MPN" evidence="10">
    <location>
        <begin position="5"/>
        <end position="152"/>
    </location>
</feature>
<organism evidence="11 12">
    <name type="scientific">Chlamydomonas eustigma</name>
    <dbReference type="NCBI Taxonomy" id="1157962"/>
    <lineage>
        <taxon>Eukaryota</taxon>
        <taxon>Viridiplantae</taxon>
        <taxon>Chlorophyta</taxon>
        <taxon>core chlorophytes</taxon>
        <taxon>Chlorophyceae</taxon>
        <taxon>CS clade</taxon>
        <taxon>Chlamydomonadales</taxon>
        <taxon>Chlamydomonadaceae</taxon>
        <taxon>Chlamydomonas</taxon>
    </lineage>
</organism>
<dbReference type="PANTHER" id="PTHR10410">
    <property type="entry name" value="EUKARYOTIC TRANSLATION INITIATION FACTOR 3 -RELATED"/>
    <property type="match status" value="1"/>
</dbReference>
<dbReference type="AlphaFoldDB" id="A0A250XM47"/>